<reference evidence="1 2" key="1">
    <citation type="submission" date="2016-06" db="EMBL/GenBank/DDBJ databases">
        <authorList>
            <person name="Kjaerup R.B."/>
            <person name="Dalgaard T.S."/>
            <person name="Juul-Madsen H.R."/>
        </authorList>
    </citation>
    <scope>NUCLEOTIDE SEQUENCE [LARGE SCALE GENOMIC DNA]</scope>
    <source>
        <strain evidence="1">2</strain>
    </source>
</reference>
<dbReference type="AlphaFoldDB" id="A0A1A8Y0H4"/>
<keyword evidence="2" id="KW-1185">Reference proteome</keyword>
<organism evidence="1 2">
    <name type="scientific">Candidatus Propionivibrio aalborgensis</name>
    <dbReference type="NCBI Taxonomy" id="1860101"/>
    <lineage>
        <taxon>Bacteria</taxon>
        <taxon>Pseudomonadati</taxon>
        <taxon>Pseudomonadota</taxon>
        <taxon>Betaproteobacteria</taxon>
        <taxon>Rhodocyclales</taxon>
        <taxon>Rhodocyclaceae</taxon>
        <taxon>Propionivibrio</taxon>
    </lineage>
</organism>
<proteinExistence type="predicted"/>
<protein>
    <submittedName>
        <fullName evidence="1">Uncharacterized protein</fullName>
    </submittedName>
</protein>
<evidence type="ECO:0000313" key="2">
    <source>
        <dbReference type="Proteomes" id="UP000199600"/>
    </source>
</evidence>
<gene>
    <name evidence="1" type="ORF">PROAA_610025</name>
</gene>
<sequence length="87" mass="9940">MKPQSTKLRDIKRRAARALKPLSNTCPSSRLVYSMALGLSRGEQLEIDFDPRLCAGAMLTVLEDLWKARARLAEIDRENAKVWWLVL</sequence>
<name>A0A1A8Y0H4_9RHOO</name>
<dbReference type="EMBL" id="FLQY01000364">
    <property type="protein sequence ID" value="SBT10665.1"/>
    <property type="molecule type" value="Genomic_DNA"/>
</dbReference>
<evidence type="ECO:0000313" key="1">
    <source>
        <dbReference type="EMBL" id="SBT10665.1"/>
    </source>
</evidence>
<dbReference type="RefSeq" id="WP_186412240.1">
    <property type="nucleotide sequence ID" value="NZ_FLQY01000364.1"/>
</dbReference>
<accession>A0A1A8Y0H4</accession>
<dbReference type="Proteomes" id="UP000199600">
    <property type="component" value="Unassembled WGS sequence"/>
</dbReference>